<protein>
    <submittedName>
        <fullName evidence="1">Uncharacterized protein</fullName>
    </submittedName>
</protein>
<dbReference type="EMBL" id="LAZR01014933">
    <property type="protein sequence ID" value="KKM15330.1"/>
    <property type="molecule type" value="Genomic_DNA"/>
</dbReference>
<gene>
    <name evidence="1" type="ORF">LCGC14_1697170</name>
</gene>
<dbReference type="AlphaFoldDB" id="A0A0F9KJ30"/>
<name>A0A0F9KJ30_9ZZZZ</name>
<accession>A0A0F9KJ30</accession>
<sequence>MMQTEEYRAKLAEYDKVRDDLNASIMWVEENYPPTMTLTCRCGHSKPKVIQLNWDEVRQELDRHGEVRTEFVASACEVCEPDTKTED</sequence>
<reference evidence="1" key="1">
    <citation type="journal article" date="2015" name="Nature">
        <title>Complex archaea that bridge the gap between prokaryotes and eukaryotes.</title>
        <authorList>
            <person name="Spang A."/>
            <person name="Saw J.H."/>
            <person name="Jorgensen S.L."/>
            <person name="Zaremba-Niedzwiedzka K."/>
            <person name="Martijn J."/>
            <person name="Lind A.E."/>
            <person name="van Eijk R."/>
            <person name="Schleper C."/>
            <person name="Guy L."/>
            <person name="Ettema T.J."/>
        </authorList>
    </citation>
    <scope>NUCLEOTIDE SEQUENCE</scope>
</reference>
<evidence type="ECO:0000313" key="1">
    <source>
        <dbReference type="EMBL" id="KKM15330.1"/>
    </source>
</evidence>
<proteinExistence type="predicted"/>
<comment type="caution">
    <text evidence="1">The sequence shown here is derived from an EMBL/GenBank/DDBJ whole genome shotgun (WGS) entry which is preliminary data.</text>
</comment>
<organism evidence="1">
    <name type="scientific">marine sediment metagenome</name>
    <dbReference type="NCBI Taxonomy" id="412755"/>
    <lineage>
        <taxon>unclassified sequences</taxon>
        <taxon>metagenomes</taxon>
        <taxon>ecological metagenomes</taxon>
    </lineage>
</organism>